<dbReference type="Pfam" id="PF02518">
    <property type="entry name" value="HATPase_c"/>
    <property type="match status" value="1"/>
</dbReference>
<keyword evidence="8 12" id="KW-0418">Kinase</keyword>
<reference evidence="12 13" key="1">
    <citation type="journal article" date="2017" name="ISME J.">
        <title>An acid-tolerant ammonia-oxidizing ?-proteobacterium from soil.</title>
        <authorList>
            <person name="Hayatsu M."/>
            <person name="Tago K."/>
            <person name="Uchiyama I."/>
            <person name="Toyoda A."/>
            <person name="Wang Y."/>
            <person name="Shimomura Y."/>
            <person name="Okubo T."/>
            <person name="Kurisu F."/>
            <person name="Hirono Y."/>
            <person name="Nonaka K."/>
            <person name="Akiyama H."/>
            <person name="Itoh T."/>
            <person name="Takami H."/>
        </authorList>
    </citation>
    <scope>NUCLEOTIDE SEQUENCE [LARGE SCALE GENOMIC DNA]</scope>
    <source>
        <strain evidence="12 13">TAO100</strain>
    </source>
</reference>
<name>A0A1Q2SPR8_9GAMM</name>
<dbReference type="SUPFAM" id="SSF55874">
    <property type="entry name" value="ATPase domain of HSP90 chaperone/DNA topoisomerase II/histidine kinase"/>
    <property type="match status" value="1"/>
</dbReference>
<evidence type="ECO:0000313" key="13">
    <source>
        <dbReference type="Proteomes" id="UP000243679"/>
    </source>
</evidence>
<gene>
    <name evidence="12" type="ORF">TAO_1733</name>
</gene>
<dbReference type="PROSITE" id="PS50109">
    <property type="entry name" value="HIS_KIN"/>
    <property type="match status" value="1"/>
</dbReference>
<dbReference type="OrthoDB" id="9815750at2"/>
<evidence type="ECO:0000256" key="1">
    <source>
        <dbReference type="ARBA" id="ARBA00000085"/>
    </source>
</evidence>
<feature type="domain" description="Histidine kinase" evidence="11">
    <location>
        <begin position="284"/>
        <end position="486"/>
    </location>
</feature>
<dbReference type="AlphaFoldDB" id="A0A1Q2SPR8"/>
<keyword evidence="4" id="KW-1003">Cell membrane</keyword>
<organism evidence="12 13">
    <name type="scientific">Candidatus Nitrosoglobus terrae</name>
    <dbReference type="NCBI Taxonomy" id="1630141"/>
    <lineage>
        <taxon>Bacteria</taxon>
        <taxon>Pseudomonadati</taxon>
        <taxon>Pseudomonadota</taxon>
        <taxon>Gammaproteobacteria</taxon>
        <taxon>Chromatiales</taxon>
        <taxon>Chromatiaceae</taxon>
        <taxon>Candidatus Nitrosoglobus</taxon>
    </lineage>
</organism>
<proteinExistence type="predicted"/>
<evidence type="ECO:0000259" key="11">
    <source>
        <dbReference type="PROSITE" id="PS50109"/>
    </source>
</evidence>
<keyword evidence="13" id="KW-1185">Reference proteome</keyword>
<evidence type="ECO:0000256" key="10">
    <source>
        <dbReference type="SAM" id="Phobius"/>
    </source>
</evidence>
<dbReference type="Pfam" id="PF00512">
    <property type="entry name" value="HisKA"/>
    <property type="match status" value="1"/>
</dbReference>
<comment type="subcellular location">
    <subcellularLocation>
        <location evidence="2">Cell membrane</location>
        <topology evidence="2">Multi-pass membrane protein</topology>
    </subcellularLocation>
</comment>
<dbReference type="EC" id="2.7.13.3" evidence="3"/>
<dbReference type="KEGG" id="ntt:TAO_1733"/>
<keyword evidence="7" id="KW-0547">Nucleotide-binding</keyword>
<accession>A0A1Q2SPR8</accession>
<dbReference type="GO" id="GO:0005886">
    <property type="term" value="C:plasma membrane"/>
    <property type="evidence" value="ECO:0007669"/>
    <property type="project" value="UniProtKB-SubCell"/>
</dbReference>
<dbReference type="EMBL" id="AP014836">
    <property type="protein sequence ID" value="BAW81103.1"/>
    <property type="molecule type" value="Genomic_DNA"/>
</dbReference>
<dbReference type="RefSeq" id="WP_096527576.1">
    <property type="nucleotide sequence ID" value="NZ_AP014836.1"/>
</dbReference>
<evidence type="ECO:0000256" key="5">
    <source>
        <dbReference type="ARBA" id="ARBA00022553"/>
    </source>
</evidence>
<dbReference type="InterPro" id="IPR036097">
    <property type="entry name" value="HisK_dim/P_sf"/>
</dbReference>
<dbReference type="InterPro" id="IPR005467">
    <property type="entry name" value="His_kinase_dom"/>
</dbReference>
<dbReference type="PANTHER" id="PTHR44936">
    <property type="entry name" value="SENSOR PROTEIN CREC"/>
    <property type="match status" value="1"/>
</dbReference>
<dbReference type="Gene3D" id="1.10.287.130">
    <property type="match status" value="1"/>
</dbReference>
<dbReference type="SUPFAM" id="SSF47384">
    <property type="entry name" value="Homodimeric domain of signal transducing histidine kinase"/>
    <property type="match status" value="1"/>
</dbReference>
<keyword evidence="5" id="KW-0597">Phosphoprotein</keyword>
<dbReference type="GO" id="GO:0000155">
    <property type="term" value="F:phosphorelay sensor kinase activity"/>
    <property type="evidence" value="ECO:0007669"/>
    <property type="project" value="InterPro"/>
</dbReference>
<keyword evidence="6" id="KW-0808">Transferase</keyword>
<evidence type="ECO:0000256" key="6">
    <source>
        <dbReference type="ARBA" id="ARBA00022679"/>
    </source>
</evidence>
<evidence type="ECO:0000313" key="12">
    <source>
        <dbReference type="EMBL" id="BAW81103.1"/>
    </source>
</evidence>
<dbReference type="CDD" id="cd00082">
    <property type="entry name" value="HisKA"/>
    <property type="match status" value="1"/>
</dbReference>
<keyword evidence="10" id="KW-1133">Transmembrane helix</keyword>
<dbReference type="PANTHER" id="PTHR44936:SF10">
    <property type="entry name" value="SENSOR PROTEIN RSTB"/>
    <property type="match status" value="1"/>
</dbReference>
<comment type="catalytic activity">
    <reaction evidence="1">
        <text>ATP + protein L-histidine = ADP + protein N-phospho-L-histidine.</text>
        <dbReference type="EC" id="2.7.13.3"/>
    </reaction>
</comment>
<dbReference type="InterPro" id="IPR036890">
    <property type="entry name" value="HATPase_C_sf"/>
</dbReference>
<keyword evidence="10" id="KW-0472">Membrane</keyword>
<dbReference type="SMART" id="SM00388">
    <property type="entry name" value="HisKA"/>
    <property type="match status" value="1"/>
</dbReference>
<dbReference type="Gene3D" id="3.30.565.10">
    <property type="entry name" value="Histidine kinase-like ATPase, C-terminal domain"/>
    <property type="match status" value="1"/>
</dbReference>
<dbReference type="CDD" id="cd00075">
    <property type="entry name" value="HATPase"/>
    <property type="match status" value="1"/>
</dbReference>
<evidence type="ECO:0000256" key="7">
    <source>
        <dbReference type="ARBA" id="ARBA00022741"/>
    </source>
</evidence>
<dbReference type="SMART" id="SM00387">
    <property type="entry name" value="HATPase_c"/>
    <property type="match status" value="1"/>
</dbReference>
<keyword evidence="9" id="KW-0067">ATP-binding</keyword>
<dbReference type="InterPro" id="IPR004358">
    <property type="entry name" value="Sig_transdc_His_kin-like_C"/>
</dbReference>
<evidence type="ECO:0000256" key="2">
    <source>
        <dbReference type="ARBA" id="ARBA00004651"/>
    </source>
</evidence>
<evidence type="ECO:0000256" key="8">
    <source>
        <dbReference type="ARBA" id="ARBA00022777"/>
    </source>
</evidence>
<evidence type="ECO:0000256" key="4">
    <source>
        <dbReference type="ARBA" id="ARBA00022475"/>
    </source>
</evidence>
<evidence type="ECO:0000256" key="9">
    <source>
        <dbReference type="ARBA" id="ARBA00022840"/>
    </source>
</evidence>
<dbReference type="InterPro" id="IPR003661">
    <property type="entry name" value="HisK_dim/P_dom"/>
</dbReference>
<protein>
    <recommendedName>
        <fullName evidence="3">histidine kinase</fullName>
        <ecNumber evidence="3">2.7.13.3</ecNumber>
    </recommendedName>
</protein>
<keyword evidence="10" id="KW-0812">Transmembrane</keyword>
<dbReference type="Proteomes" id="UP000243679">
    <property type="component" value="Chromosome"/>
</dbReference>
<dbReference type="InterPro" id="IPR050980">
    <property type="entry name" value="2C_sensor_his_kinase"/>
</dbReference>
<sequence length="487" mass="52777">MLHSLRSRLLALLALLVLAVSAAGILMLDLYQQSTVAKVGQANAEIGRACDTITMAYHAYSRQHEPLSLEGTHLRRDLTAIVLSSLRDWPGIEGGIWQAKAGSLAYAFPTYEGSGPKTDLPQAEISRIRAINKAALRKQQQASFQYVGSSQTVLFTACPLLGSAPDLTAWTMMRVFTLGGQAYRQLLLGLGVLFLTVIFTAILLAWLMITWSRHILIIEKILTTHDIAELPSLPITGELELDRIITALNEAGRRLAASHQQSKALTQQIASGQRLAAIGRIAAGVAHEIRNPIAVMQLKAENALAGNTERKNQALIAILEQIKKLELLLRRLLNITEHNKPNLKTVALGAFLEACVTAHVKRAAAKGILIHYHTHVKAGCFDPEQMRSALDNLILNAIVASPVGSQIIITATHLEANLIFSVNDQGLGPPPSISEHLFEPFVTGRHDGTGLGLSIVREVAESHGGIAELITSTGKTCFKITVPWQPS</sequence>
<dbReference type="InterPro" id="IPR003594">
    <property type="entry name" value="HATPase_dom"/>
</dbReference>
<dbReference type="PRINTS" id="PR00344">
    <property type="entry name" value="BCTRLSENSOR"/>
</dbReference>
<dbReference type="GO" id="GO:0005524">
    <property type="term" value="F:ATP binding"/>
    <property type="evidence" value="ECO:0007669"/>
    <property type="project" value="UniProtKB-KW"/>
</dbReference>
<feature type="transmembrane region" description="Helical" evidence="10">
    <location>
        <begin position="186"/>
        <end position="209"/>
    </location>
</feature>
<evidence type="ECO:0000256" key="3">
    <source>
        <dbReference type="ARBA" id="ARBA00012438"/>
    </source>
</evidence>